<reference evidence="3 4" key="1">
    <citation type="submission" date="2014-07" db="EMBL/GenBank/DDBJ databases">
        <authorList>
            <person name="McCorrison J."/>
            <person name="Sanka R."/>
            <person name="Torralba M."/>
            <person name="Gillis M."/>
            <person name="Haft D.H."/>
            <person name="Methe B."/>
            <person name="Sutton G."/>
            <person name="Nelson K.E."/>
        </authorList>
    </citation>
    <scope>NUCLEOTIDE SEQUENCE [LARGE SCALE GENOMIC DNA]</scope>
    <source>
        <strain evidence="3 4">DNF00882</strain>
    </source>
</reference>
<keyword evidence="2" id="KW-0732">Signal</keyword>
<dbReference type="AlphaFoldDB" id="A0A096APM9"/>
<feature type="signal peptide" evidence="2">
    <location>
        <begin position="1"/>
        <end position="20"/>
    </location>
</feature>
<protein>
    <submittedName>
        <fullName evidence="3">Uncharacterized protein</fullName>
    </submittedName>
</protein>
<evidence type="ECO:0000256" key="1">
    <source>
        <dbReference type="PROSITE-ProRule" id="PRU00339"/>
    </source>
</evidence>
<dbReference type="SMART" id="SM00028">
    <property type="entry name" value="TPR"/>
    <property type="match status" value="5"/>
</dbReference>
<feature type="repeat" description="TPR" evidence="1">
    <location>
        <begin position="229"/>
        <end position="262"/>
    </location>
</feature>
<keyword evidence="1" id="KW-0802">TPR repeat</keyword>
<evidence type="ECO:0000313" key="4">
    <source>
        <dbReference type="Proteomes" id="UP000029538"/>
    </source>
</evidence>
<dbReference type="SUPFAM" id="SSF48452">
    <property type="entry name" value="TPR-like"/>
    <property type="match status" value="2"/>
</dbReference>
<dbReference type="Proteomes" id="UP000029538">
    <property type="component" value="Unassembled WGS sequence"/>
</dbReference>
<name>A0A096APM9_9BACT</name>
<evidence type="ECO:0000256" key="2">
    <source>
        <dbReference type="SAM" id="SignalP"/>
    </source>
</evidence>
<sequence>MKKFKIFIFIFIVACMPAFAQRNQQLIAQGDSCVKAYDYFHALDFYQQAQAMNDNNTIKMKLANCYYLRTAYKKCIDLLQKVPEDSLTHDALREMYYAQGAMKQTEEQTYWGKKLLEKFPMDGHILADLIQVFLSQEDNDDAPFLSVLYGERYYKLDSTNVEVNKALGEAYFLAQKYEKCINIYKDIMEMDEASYNAFYYTAGAFEYLNKLDSAAFYFKKAVALNPKLPVGFYRLGVVENQLNHYDEAINYLQTAAKLYEPSKPIMFVIYKNIGEAKLKQQDLKAAYLYWGYALAYVDDKELEQKRINLKKSL</sequence>
<dbReference type="InterPro" id="IPR019734">
    <property type="entry name" value="TPR_rpt"/>
</dbReference>
<dbReference type="RefSeq" id="WP_036883909.1">
    <property type="nucleotide sequence ID" value="NZ_JRNR01000081.1"/>
</dbReference>
<dbReference type="EMBL" id="JRNR01000081">
    <property type="protein sequence ID" value="KGF48666.1"/>
    <property type="molecule type" value="Genomic_DNA"/>
</dbReference>
<dbReference type="PANTHER" id="PTHR12558">
    <property type="entry name" value="CELL DIVISION CYCLE 16,23,27"/>
    <property type="match status" value="1"/>
</dbReference>
<dbReference type="PANTHER" id="PTHR12558:SF13">
    <property type="entry name" value="CELL DIVISION CYCLE PROTEIN 27 HOMOLOG"/>
    <property type="match status" value="1"/>
</dbReference>
<organism evidence="3 4">
    <name type="scientific">Prevotella disiens DNF00882</name>
    <dbReference type="NCBI Taxonomy" id="1401075"/>
    <lineage>
        <taxon>Bacteria</taxon>
        <taxon>Pseudomonadati</taxon>
        <taxon>Bacteroidota</taxon>
        <taxon>Bacteroidia</taxon>
        <taxon>Bacteroidales</taxon>
        <taxon>Prevotellaceae</taxon>
        <taxon>Prevotella</taxon>
    </lineage>
</organism>
<feature type="chain" id="PRO_5001924889" evidence="2">
    <location>
        <begin position="21"/>
        <end position="313"/>
    </location>
</feature>
<accession>A0A096APM9</accession>
<feature type="repeat" description="TPR" evidence="1">
    <location>
        <begin position="161"/>
        <end position="194"/>
    </location>
</feature>
<dbReference type="PROSITE" id="PS50005">
    <property type="entry name" value="TPR"/>
    <property type="match status" value="3"/>
</dbReference>
<comment type="caution">
    <text evidence="3">The sequence shown here is derived from an EMBL/GenBank/DDBJ whole genome shotgun (WGS) entry which is preliminary data.</text>
</comment>
<evidence type="ECO:0000313" key="3">
    <source>
        <dbReference type="EMBL" id="KGF48666.1"/>
    </source>
</evidence>
<proteinExistence type="predicted"/>
<dbReference type="Gene3D" id="1.25.40.10">
    <property type="entry name" value="Tetratricopeptide repeat domain"/>
    <property type="match status" value="3"/>
</dbReference>
<feature type="repeat" description="TPR" evidence="1">
    <location>
        <begin position="195"/>
        <end position="228"/>
    </location>
</feature>
<gene>
    <name evidence="3" type="ORF">HMPREF0654_08405</name>
</gene>
<dbReference type="InterPro" id="IPR011990">
    <property type="entry name" value="TPR-like_helical_dom_sf"/>
</dbReference>